<protein>
    <recommendedName>
        <fullName evidence="3">Steroid 5-alpha reductase C-terminal domain-containing protein</fullName>
    </recommendedName>
</protein>
<evidence type="ECO:0008006" key="3">
    <source>
        <dbReference type="Google" id="ProtNLM"/>
    </source>
</evidence>
<dbReference type="PANTHER" id="PTHR32251:SF15">
    <property type="entry name" value="3-OXO-5-ALPHA-STEROID 4-DEHYDROGENASE (DUF1295)"/>
    <property type="match status" value="1"/>
</dbReference>
<gene>
    <name evidence="1" type="ORF">B0H63DRAFT_445801</name>
</gene>
<reference evidence="1" key="2">
    <citation type="submission" date="2023-06" db="EMBL/GenBank/DDBJ databases">
        <authorList>
            <consortium name="Lawrence Berkeley National Laboratory"/>
            <person name="Haridas S."/>
            <person name="Hensen N."/>
            <person name="Bonometti L."/>
            <person name="Westerberg I."/>
            <person name="Brannstrom I.O."/>
            <person name="Guillou S."/>
            <person name="Cros-Aarteil S."/>
            <person name="Calhoun S."/>
            <person name="Kuo A."/>
            <person name="Mondo S."/>
            <person name="Pangilinan J."/>
            <person name="Riley R."/>
            <person name="LaButti K."/>
            <person name="Andreopoulos B."/>
            <person name="Lipzen A."/>
            <person name="Chen C."/>
            <person name="Yanf M."/>
            <person name="Daum C."/>
            <person name="Ng V."/>
            <person name="Clum A."/>
            <person name="Steindorff A."/>
            <person name="Ohm R."/>
            <person name="Martin F."/>
            <person name="Silar P."/>
            <person name="Natvig D."/>
            <person name="Lalanne C."/>
            <person name="Gautier V."/>
            <person name="Ament-velasquez S.L."/>
            <person name="Kruys A."/>
            <person name="Hutchinson M.I."/>
            <person name="Powell A.J."/>
            <person name="Barry K."/>
            <person name="Miller A.N."/>
            <person name="Grigoriev I.V."/>
            <person name="Debuchy R."/>
            <person name="Gladieux P."/>
            <person name="Thoren M.H."/>
            <person name="Johannesson H."/>
        </authorList>
    </citation>
    <scope>NUCLEOTIDE SEQUENCE</scope>
    <source>
        <strain evidence="1">CBS 232.78</strain>
    </source>
</reference>
<comment type="caution">
    <text evidence="1">The sequence shown here is derived from an EMBL/GenBank/DDBJ whole genome shotgun (WGS) entry which is preliminary data.</text>
</comment>
<organism evidence="1 2">
    <name type="scientific">Podospora didyma</name>
    <dbReference type="NCBI Taxonomy" id="330526"/>
    <lineage>
        <taxon>Eukaryota</taxon>
        <taxon>Fungi</taxon>
        <taxon>Dikarya</taxon>
        <taxon>Ascomycota</taxon>
        <taxon>Pezizomycotina</taxon>
        <taxon>Sordariomycetes</taxon>
        <taxon>Sordariomycetidae</taxon>
        <taxon>Sordariales</taxon>
        <taxon>Podosporaceae</taxon>
        <taxon>Podospora</taxon>
    </lineage>
</organism>
<reference evidence="1" key="1">
    <citation type="journal article" date="2023" name="Mol. Phylogenet. Evol.">
        <title>Genome-scale phylogeny and comparative genomics of the fungal order Sordariales.</title>
        <authorList>
            <person name="Hensen N."/>
            <person name="Bonometti L."/>
            <person name="Westerberg I."/>
            <person name="Brannstrom I.O."/>
            <person name="Guillou S."/>
            <person name="Cros-Aarteil S."/>
            <person name="Calhoun S."/>
            <person name="Haridas S."/>
            <person name="Kuo A."/>
            <person name="Mondo S."/>
            <person name="Pangilinan J."/>
            <person name="Riley R."/>
            <person name="LaButti K."/>
            <person name="Andreopoulos B."/>
            <person name="Lipzen A."/>
            <person name="Chen C."/>
            <person name="Yan M."/>
            <person name="Daum C."/>
            <person name="Ng V."/>
            <person name="Clum A."/>
            <person name="Steindorff A."/>
            <person name="Ohm R.A."/>
            <person name="Martin F."/>
            <person name="Silar P."/>
            <person name="Natvig D.O."/>
            <person name="Lalanne C."/>
            <person name="Gautier V."/>
            <person name="Ament-Velasquez S.L."/>
            <person name="Kruys A."/>
            <person name="Hutchinson M.I."/>
            <person name="Powell A.J."/>
            <person name="Barry K."/>
            <person name="Miller A.N."/>
            <person name="Grigoriev I.V."/>
            <person name="Debuchy R."/>
            <person name="Gladieux P."/>
            <person name="Hiltunen Thoren M."/>
            <person name="Johannesson H."/>
        </authorList>
    </citation>
    <scope>NUCLEOTIDE SEQUENCE</scope>
    <source>
        <strain evidence="1">CBS 232.78</strain>
    </source>
</reference>
<dbReference type="GO" id="GO:0016020">
    <property type="term" value="C:membrane"/>
    <property type="evidence" value="ECO:0007669"/>
    <property type="project" value="TreeGrafter"/>
</dbReference>
<name>A0AAE0U3V1_9PEZI</name>
<dbReference type="EMBL" id="JAULSW010000002">
    <property type="protein sequence ID" value="KAK3389620.1"/>
    <property type="molecule type" value="Genomic_DNA"/>
</dbReference>
<evidence type="ECO:0000313" key="1">
    <source>
        <dbReference type="EMBL" id="KAK3389620.1"/>
    </source>
</evidence>
<dbReference type="AlphaFoldDB" id="A0AAE0U3V1"/>
<dbReference type="Gene3D" id="1.20.120.1630">
    <property type="match status" value="1"/>
</dbReference>
<evidence type="ECO:0000313" key="2">
    <source>
        <dbReference type="Proteomes" id="UP001285441"/>
    </source>
</evidence>
<keyword evidence="2" id="KW-1185">Reference proteome</keyword>
<dbReference type="InterPro" id="IPR010721">
    <property type="entry name" value="UstE-like"/>
</dbReference>
<dbReference type="PANTHER" id="PTHR32251">
    <property type="entry name" value="3-OXO-5-ALPHA-STEROID 4-DEHYDROGENASE"/>
    <property type="match status" value="1"/>
</dbReference>
<dbReference type="Pfam" id="PF06966">
    <property type="entry name" value="DUF1295"/>
    <property type="match status" value="1"/>
</dbReference>
<sequence length="277" mass="29803">MSSLSSQDPSSSAAAPKVNKDLINRGVYKTNVAGIATFTVLRALDPLLQYKLLKPSGGWGTSLLTKLGISTASFPSSFLVTLGSLTLPLPQAILLAMAVGSSLKQIFWVTYINNEEFTPAISASVSAYNSVVNSLDSLLLLAAGTSAALLAPTYTNGLTLPIAIGASLYAVGITLETVSEIQRKQFKDDEANKGKICTTGFWGLARHINYGGYTLWRTGMCLAGGGWTAGAGMLAWHLWTFLARSTVLMDEYMTDKYKGQWVKYKTDVPYKLFPGIY</sequence>
<proteinExistence type="predicted"/>
<accession>A0AAE0U3V1</accession>
<dbReference type="Proteomes" id="UP001285441">
    <property type="component" value="Unassembled WGS sequence"/>
</dbReference>